<keyword evidence="6" id="KW-0479">Metal-binding</keyword>
<comment type="subunit">
    <text evidence="6">Homopolymer.</text>
</comment>
<dbReference type="Proteomes" id="UP000325606">
    <property type="component" value="Chromosome"/>
</dbReference>
<feature type="binding site" evidence="6">
    <location>
        <position position="178"/>
    </location>
    <ligand>
        <name>Zn(2+)</name>
        <dbReference type="ChEBI" id="CHEBI:29105"/>
    </ligand>
</feature>
<evidence type="ECO:0000256" key="2">
    <source>
        <dbReference type="ARBA" id="ARBA00005080"/>
    </source>
</evidence>
<dbReference type="InterPro" id="IPR018234">
    <property type="entry name" value="GTP_CycHdrlase_I_CS"/>
</dbReference>
<accession>A0A5J6LEF7</accession>
<dbReference type="NCBIfam" id="TIGR00063">
    <property type="entry name" value="folE"/>
    <property type="match status" value="1"/>
</dbReference>
<dbReference type="HAMAP" id="MF_00223">
    <property type="entry name" value="FolE"/>
    <property type="match status" value="1"/>
</dbReference>
<comment type="similarity">
    <text evidence="3 6">Belongs to the GTP cyclohydrolase I family.</text>
</comment>
<keyword evidence="6" id="KW-0862">Zinc</keyword>
<dbReference type="FunFam" id="3.30.1130.10:FF:000001">
    <property type="entry name" value="GTP cyclohydrolase 1"/>
    <property type="match status" value="1"/>
</dbReference>
<feature type="domain" description="GTP cyclohydrolase I" evidence="7">
    <location>
        <begin position="36"/>
        <end position="211"/>
    </location>
</feature>
<dbReference type="EC" id="3.5.4.16" evidence="6"/>
<dbReference type="GO" id="GO:0003934">
    <property type="term" value="F:GTP cyclohydrolase I activity"/>
    <property type="evidence" value="ECO:0007669"/>
    <property type="project" value="UniProtKB-UniRule"/>
</dbReference>
<dbReference type="InterPro" id="IPR043134">
    <property type="entry name" value="GTP-CH-I_N"/>
</dbReference>
<evidence type="ECO:0000256" key="5">
    <source>
        <dbReference type="ARBA" id="ARBA00022801"/>
    </source>
</evidence>
<dbReference type="UniPathway" id="UPA00848">
    <property type="reaction ID" value="UER00151"/>
</dbReference>
<dbReference type="InterPro" id="IPR001474">
    <property type="entry name" value="GTP_CycHdrlase_I"/>
</dbReference>
<proteinExistence type="inferred from homology"/>
<dbReference type="Pfam" id="PF01227">
    <property type="entry name" value="GTP_cyclohydroI"/>
    <property type="match status" value="1"/>
</dbReference>
<dbReference type="PANTHER" id="PTHR11109">
    <property type="entry name" value="GTP CYCLOHYDROLASE I"/>
    <property type="match status" value="1"/>
</dbReference>
<evidence type="ECO:0000313" key="8">
    <source>
        <dbReference type="EMBL" id="QEW06686.1"/>
    </source>
</evidence>
<comment type="catalytic activity">
    <reaction evidence="1 6">
        <text>GTP + H2O = 7,8-dihydroneopterin 3'-triphosphate + formate + H(+)</text>
        <dbReference type="Rhea" id="RHEA:17473"/>
        <dbReference type="ChEBI" id="CHEBI:15377"/>
        <dbReference type="ChEBI" id="CHEBI:15378"/>
        <dbReference type="ChEBI" id="CHEBI:15740"/>
        <dbReference type="ChEBI" id="CHEBI:37565"/>
        <dbReference type="ChEBI" id="CHEBI:58462"/>
        <dbReference type="EC" id="3.5.4.16"/>
    </reaction>
</comment>
<dbReference type="AlphaFoldDB" id="A0A5J6LEF7"/>
<dbReference type="PROSITE" id="PS00860">
    <property type="entry name" value="GTP_CYCLOHYDROL_1_2"/>
    <property type="match status" value="1"/>
</dbReference>
<dbReference type="GO" id="GO:0005737">
    <property type="term" value="C:cytoplasm"/>
    <property type="evidence" value="ECO:0007669"/>
    <property type="project" value="TreeGrafter"/>
</dbReference>
<protein>
    <recommendedName>
        <fullName evidence="6">GTP cyclohydrolase 1</fullName>
        <ecNumber evidence="6">3.5.4.16</ecNumber>
    </recommendedName>
    <alternativeName>
        <fullName evidence="6">GTP cyclohydrolase I</fullName>
        <shortName evidence="6">GTP-CH-I</shortName>
    </alternativeName>
</protein>
<dbReference type="KEGG" id="nik:F5I99_09325"/>
<keyword evidence="5 6" id="KW-0378">Hydrolase</keyword>
<feature type="binding site" evidence="6">
    <location>
        <position position="107"/>
    </location>
    <ligand>
        <name>Zn(2+)</name>
        <dbReference type="ChEBI" id="CHEBI:29105"/>
    </ligand>
</feature>
<keyword evidence="6" id="KW-0342">GTP-binding</keyword>
<dbReference type="GO" id="GO:0005525">
    <property type="term" value="F:GTP binding"/>
    <property type="evidence" value="ECO:0007669"/>
    <property type="project" value="UniProtKB-KW"/>
</dbReference>
<evidence type="ECO:0000256" key="3">
    <source>
        <dbReference type="ARBA" id="ARBA00008085"/>
    </source>
</evidence>
<sequence>MISTEAARVRQVLIDRGLETPLTEQRLTADEKYQKIKQSMTDVVQTLGLDMGDDSLAETPHRIAKMYVYEIFSGLDYSNFPTMSLIENKMQVDEMVKVSDIDLTSTCEHHFITIDGSAKVAYIPGDKIIGLSKINRLVRFFAQRPQVQERLTQQILIALQTLLETENVAVSIEATHYCVKSRGVMDVNSRTSTTALGGVFKANIHTRAEFLK</sequence>
<reference evidence="8 9" key="1">
    <citation type="submission" date="2019-09" db="EMBL/GenBank/DDBJ databases">
        <title>Nitrincola iocasae sp. nov., a bacterium isolated from the sediment collected at a cold seep field in South China Sea.</title>
        <authorList>
            <person name="Zhang H."/>
            <person name="Wang H."/>
            <person name="Li C."/>
        </authorList>
    </citation>
    <scope>NUCLEOTIDE SEQUENCE [LARGE SCALE GENOMIC DNA]</scope>
    <source>
        <strain evidence="8 9">KXZD1103</strain>
    </source>
</reference>
<dbReference type="GO" id="GO:0046654">
    <property type="term" value="P:tetrahydrofolate biosynthetic process"/>
    <property type="evidence" value="ECO:0007669"/>
    <property type="project" value="UniProtKB-UniRule"/>
</dbReference>
<dbReference type="GO" id="GO:0008270">
    <property type="term" value="F:zinc ion binding"/>
    <property type="evidence" value="ECO:0007669"/>
    <property type="project" value="UniProtKB-UniRule"/>
</dbReference>
<keyword evidence="6" id="KW-0547">Nucleotide-binding</keyword>
<dbReference type="GO" id="GO:0006729">
    <property type="term" value="P:tetrahydrobiopterin biosynthetic process"/>
    <property type="evidence" value="ECO:0007669"/>
    <property type="project" value="TreeGrafter"/>
</dbReference>
<dbReference type="PANTHER" id="PTHR11109:SF7">
    <property type="entry name" value="GTP CYCLOHYDROLASE 1"/>
    <property type="match status" value="1"/>
</dbReference>
<gene>
    <name evidence="6 8" type="primary">folE</name>
    <name evidence="8" type="ORF">F5I99_09325</name>
</gene>
<dbReference type="InterPro" id="IPR043133">
    <property type="entry name" value="GTP-CH-I_C/QueF"/>
</dbReference>
<name>A0A5J6LEF7_9GAMM</name>
<evidence type="ECO:0000256" key="4">
    <source>
        <dbReference type="ARBA" id="ARBA00022563"/>
    </source>
</evidence>
<keyword evidence="9" id="KW-1185">Reference proteome</keyword>
<dbReference type="GO" id="GO:0006730">
    <property type="term" value="P:one-carbon metabolic process"/>
    <property type="evidence" value="ECO:0007669"/>
    <property type="project" value="UniProtKB-UniRule"/>
</dbReference>
<evidence type="ECO:0000313" key="9">
    <source>
        <dbReference type="Proteomes" id="UP000325606"/>
    </source>
</evidence>
<evidence type="ECO:0000256" key="6">
    <source>
        <dbReference type="HAMAP-Rule" id="MF_00223"/>
    </source>
</evidence>
<dbReference type="Gene3D" id="1.10.286.10">
    <property type="match status" value="1"/>
</dbReference>
<keyword evidence="4 6" id="KW-0554">One-carbon metabolism</keyword>
<dbReference type="NCBIfam" id="NF006824">
    <property type="entry name" value="PRK09347.1-1"/>
    <property type="match status" value="1"/>
</dbReference>
<dbReference type="SUPFAM" id="SSF55620">
    <property type="entry name" value="Tetrahydrobiopterin biosynthesis enzymes-like"/>
    <property type="match status" value="1"/>
</dbReference>
<evidence type="ECO:0000259" key="7">
    <source>
        <dbReference type="Pfam" id="PF01227"/>
    </source>
</evidence>
<feature type="binding site" evidence="6">
    <location>
        <position position="110"/>
    </location>
    <ligand>
        <name>Zn(2+)</name>
        <dbReference type="ChEBI" id="CHEBI:29105"/>
    </ligand>
</feature>
<dbReference type="Gene3D" id="3.30.1130.10">
    <property type="match status" value="1"/>
</dbReference>
<dbReference type="EMBL" id="CP044222">
    <property type="protein sequence ID" value="QEW06686.1"/>
    <property type="molecule type" value="Genomic_DNA"/>
</dbReference>
<evidence type="ECO:0000256" key="1">
    <source>
        <dbReference type="ARBA" id="ARBA00001052"/>
    </source>
</evidence>
<comment type="pathway">
    <text evidence="2 6">Cofactor biosynthesis; 7,8-dihydroneopterin triphosphate biosynthesis; 7,8-dihydroneopterin triphosphate from GTP: step 1/1.</text>
</comment>
<dbReference type="NCBIfam" id="NF006826">
    <property type="entry name" value="PRK09347.1-3"/>
    <property type="match status" value="1"/>
</dbReference>
<organism evidence="8 9">
    <name type="scientific">Nitrincola iocasae</name>
    <dbReference type="NCBI Taxonomy" id="2614693"/>
    <lineage>
        <taxon>Bacteria</taxon>
        <taxon>Pseudomonadati</taxon>
        <taxon>Pseudomonadota</taxon>
        <taxon>Gammaproteobacteria</taxon>
        <taxon>Oceanospirillales</taxon>
        <taxon>Oceanospirillaceae</taxon>
        <taxon>Nitrincola</taxon>
    </lineage>
</organism>
<dbReference type="InterPro" id="IPR020602">
    <property type="entry name" value="GTP_CycHdrlase_I_dom"/>
</dbReference>
<dbReference type="RefSeq" id="WP_151055367.1">
    <property type="nucleotide sequence ID" value="NZ_CP044222.1"/>
</dbReference>